<dbReference type="AlphaFoldDB" id="A0A9D1Z1I8"/>
<comment type="caution">
    <text evidence="5">The sequence shown here is derived from an EMBL/GenBank/DDBJ whole genome shotgun (WGS) entry which is preliminary data.</text>
</comment>
<reference evidence="5" key="1">
    <citation type="journal article" date="2021" name="PeerJ">
        <title>Extensive microbial diversity within the chicken gut microbiome revealed by metagenomics and culture.</title>
        <authorList>
            <person name="Gilroy R."/>
            <person name="Ravi A."/>
            <person name="Getino M."/>
            <person name="Pursley I."/>
            <person name="Horton D.L."/>
            <person name="Alikhan N.F."/>
            <person name="Baker D."/>
            <person name="Gharbi K."/>
            <person name="Hall N."/>
            <person name="Watson M."/>
            <person name="Adriaenssens E.M."/>
            <person name="Foster-Nyarko E."/>
            <person name="Jarju S."/>
            <person name="Secka A."/>
            <person name="Antonio M."/>
            <person name="Oren A."/>
            <person name="Chaudhuri R.R."/>
            <person name="La Ragione R."/>
            <person name="Hildebrand F."/>
            <person name="Pallen M.J."/>
        </authorList>
    </citation>
    <scope>NUCLEOTIDE SEQUENCE</scope>
    <source>
        <strain evidence="5">5134</strain>
    </source>
</reference>
<dbReference type="InterPro" id="IPR000743">
    <property type="entry name" value="Glyco_hydro_28"/>
</dbReference>
<dbReference type="Gene3D" id="2.160.20.10">
    <property type="entry name" value="Single-stranded right-handed beta-helix, Pectin lyase-like"/>
    <property type="match status" value="1"/>
</dbReference>
<dbReference type="InterPro" id="IPR012334">
    <property type="entry name" value="Pectin_lyas_fold"/>
</dbReference>
<sequence>MRSFGHIGWMGCLLSALWLSVWPVRASERVRPTQATQPEFHTITDRYRLTVDGVSLPVEAYKDIYYVNFSLAGEAPVRIECSEPITCCEVSPAVRGVTTRIEGSTASFTLPGAGWWVVRINDRERLFLLADRPEQAPEMNDRVLNAADFVDGEGLQTANLQRALDLASATKRLLVFPRGVYRTGTLRIGSHTRIYLADGAIIRGSDDRRDYPTDGGRLEADHIYNKEHYTDNGEWMTFSRLILIDSAENVTISGRGIIDGNGAALRAQGKPANLIRIRNSRNVRIEGILLRDPAAWNTHIHYSDDVTIRDVKLINDATVPNTDGFDPDASRQVRIEHCFAYCSDDNVAVKTTNNLGLNRDLRDVVVRECVFLTRKSSLKVGTETKAARMSDIRFENNDVVECDRALALYCNDGALFEKIVFANNRIERNYPDSQRRGIHFKISERAGKGRIRDVEIRDCHFRTAFPRPDEVAGLDAEHTIDGLTLRNVTVGDKRLRSLDDWKPRLRFTENIRFE</sequence>
<dbReference type="InterPro" id="IPR011050">
    <property type="entry name" value="Pectin_lyase_fold/virulence"/>
</dbReference>
<evidence type="ECO:0000313" key="6">
    <source>
        <dbReference type="Proteomes" id="UP000886844"/>
    </source>
</evidence>
<evidence type="ECO:0000313" key="5">
    <source>
        <dbReference type="EMBL" id="HIY69698.1"/>
    </source>
</evidence>
<protein>
    <submittedName>
        <fullName evidence="5">Glycoside hydrolase</fullName>
    </submittedName>
</protein>
<dbReference type="GO" id="GO:0005975">
    <property type="term" value="P:carbohydrate metabolic process"/>
    <property type="evidence" value="ECO:0007669"/>
    <property type="project" value="InterPro"/>
</dbReference>
<proteinExistence type="inferred from homology"/>
<dbReference type="Proteomes" id="UP000886844">
    <property type="component" value="Unassembled WGS sequence"/>
</dbReference>
<dbReference type="Pfam" id="PF00295">
    <property type="entry name" value="Glyco_hydro_28"/>
    <property type="match status" value="1"/>
</dbReference>
<reference evidence="5" key="2">
    <citation type="submission" date="2021-04" db="EMBL/GenBank/DDBJ databases">
        <authorList>
            <person name="Gilroy R."/>
        </authorList>
    </citation>
    <scope>NUCLEOTIDE SEQUENCE</scope>
    <source>
        <strain evidence="5">5134</strain>
    </source>
</reference>
<name>A0A9D1Z1I8_9BACT</name>
<evidence type="ECO:0000256" key="1">
    <source>
        <dbReference type="ARBA" id="ARBA00008834"/>
    </source>
</evidence>
<dbReference type="PANTHER" id="PTHR31339:SF9">
    <property type="entry name" value="PLASMIN AND FIBRONECTIN-BINDING PROTEIN A"/>
    <property type="match status" value="1"/>
</dbReference>
<dbReference type="EMBL" id="DXDA01000074">
    <property type="protein sequence ID" value="HIY69698.1"/>
    <property type="molecule type" value="Genomic_DNA"/>
</dbReference>
<keyword evidence="3 4" id="KW-0326">Glycosidase</keyword>
<keyword evidence="2 4" id="KW-0378">Hydrolase</keyword>
<dbReference type="GO" id="GO:0004650">
    <property type="term" value="F:polygalacturonase activity"/>
    <property type="evidence" value="ECO:0007669"/>
    <property type="project" value="InterPro"/>
</dbReference>
<organism evidence="5 6">
    <name type="scientific">Candidatus Alistipes intestinigallinarum</name>
    <dbReference type="NCBI Taxonomy" id="2838440"/>
    <lineage>
        <taxon>Bacteria</taxon>
        <taxon>Pseudomonadati</taxon>
        <taxon>Bacteroidota</taxon>
        <taxon>Bacteroidia</taxon>
        <taxon>Bacteroidales</taxon>
        <taxon>Rikenellaceae</taxon>
        <taxon>Alistipes</taxon>
    </lineage>
</organism>
<dbReference type="PANTHER" id="PTHR31339">
    <property type="entry name" value="PECTIN LYASE-RELATED"/>
    <property type="match status" value="1"/>
</dbReference>
<comment type="similarity">
    <text evidence="1 4">Belongs to the glycosyl hydrolase 28 family.</text>
</comment>
<evidence type="ECO:0000256" key="3">
    <source>
        <dbReference type="ARBA" id="ARBA00023295"/>
    </source>
</evidence>
<gene>
    <name evidence="5" type="ORF">H9828_09805</name>
</gene>
<dbReference type="InterPro" id="IPR051801">
    <property type="entry name" value="GH28_Enzymes"/>
</dbReference>
<evidence type="ECO:0000256" key="4">
    <source>
        <dbReference type="RuleBase" id="RU361169"/>
    </source>
</evidence>
<dbReference type="SUPFAM" id="SSF51126">
    <property type="entry name" value="Pectin lyase-like"/>
    <property type="match status" value="1"/>
</dbReference>
<accession>A0A9D1Z1I8</accession>
<evidence type="ECO:0000256" key="2">
    <source>
        <dbReference type="ARBA" id="ARBA00022801"/>
    </source>
</evidence>